<dbReference type="OrthoDB" id="5142649at2"/>
<accession>A0A563E2P6</accession>
<sequence>MTWSSMRGRPRDLPVDHSPLRGARVDARARVAWLVRVSRMASPIGGTGTEFSRRLTSAGFPVGASALSRREHGQEEISGAMLTAYEQVLELPSGQLRGVCEALRRLGAVDTVEHPELVDRSSLSLQLSRLEQRISAHEASAADWLQLSYMLVQPGGVVLPPSVLACWVRQLLVEMLRSIGTAYVGRYEALARLMSDPVTRRPVTTAVLDTVETPGSGCLLDALSVLGETNDPETLDLLVDLFVHRRHRVRLGAARALLQPVVLGSLTVDQINRIQHAVLTVAREDPDDGGQPAFILAQRISLQMTRMVVALLGSNPGDRPHGAHIQDPAQLQRYLQAAAMHSGVHGDQMLERLVREALTEDFLERQHHSSLMLMASPYRVSLADTALDVVTTTADPVARDAAGQLLSYLAGPEQHARLLEVLERPELELQQIALHALAHAGGVPCEVDLLERLGQPALRWAATYAAGMSAHPSLRTAHLDDAVAESAKWWRTIGPAVLDAPRTTLNERCVSQFSTQAPEPIRGRTVAEQDGREKAAV</sequence>
<dbReference type="EMBL" id="VCQV01000009">
    <property type="protein sequence ID" value="TWP36796.1"/>
    <property type="molecule type" value="Genomic_DNA"/>
</dbReference>
<evidence type="ECO:0000313" key="2">
    <source>
        <dbReference type="EMBL" id="TWP36796.1"/>
    </source>
</evidence>
<reference evidence="2 3" key="1">
    <citation type="submission" date="2019-05" db="EMBL/GenBank/DDBJ databases">
        <authorList>
            <person name="Lee S.D."/>
        </authorList>
    </citation>
    <scope>NUCLEOTIDE SEQUENCE [LARGE SCALE GENOMIC DNA]</scope>
    <source>
        <strain evidence="2 3">C5-26</strain>
    </source>
</reference>
<dbReference type="AlphaFoldDB" id="A0A563E2P6"/>
<dbReference type="Proteomes" id="UP000320244">
    <property type="component" value="Unassembled WGS sequence"/>
</dbReference>
<protein>
    <submittedName>
        <fullName evidence="2">Uncharacterized protein</fullName>
    </submittedName>
</protein>
<gene>
    <name evidence="2" type="ORF">FGL98_08530</name>
</gene>
<organism evidence="2 3">
    <name type="scientific">Leekyejoonella antrihumi</name>
    <dbReference type="NCBI Taxonomy" id="1660198"/>
    <lineage>
        <taxon>Bacteria</taxon>
        <taxon>Bacillati</taxon>
        <taxon>Actinomycetota</taxon>
        <taxon>Actinomycetes</taxon>
        <taxon>Micrococcales</taxon>
        <taxon>Dermacoccaceae</taxon>
        <taxon>Leekyejoonella</taxon>
    </lineage>
</organism>
<feature type="compositionally biased region" description="Basic and acidic residues" evidence="1">
    <location>
        <begin position="521"/>
        <end position="537"/>
    </location>
</feature>
<feature type="region of interest" description="Disordered" evidence="1">
    <location>
        <begin position="514"/>
        <end position="537"/>
    </location>
</feature>
<comment type="caution">
    <text evidence="2">The sequence shown here is derived from an EMBL/GenBank/DDBJ whole genome shotgun (WGS) entry which is preliminary data.</text>
</comment>
<evidence type="ECO:0000256" key="1">
    <source>
        <dbReference type="SAM" id="MobiDB-lite"/>
    </source>
</evidence>
<reference evidence="2 3" key="2">
    <citation type="submission" date="2019-08" db="EMBL/GenBank/DDBJ databases">
        <title>Jejuicoccus antrihumi gen. nov., sp. nov., a new member of the family Dermacoccaceae isolated from a cave.</title>
        <authorList>
            <person name="Schumann P."/>
            <person name="Kim I.S."/>
        </authorList>
    </citation>
    <scope>NUCLEOTIDE SEQUENCE [LARGE SCALE GENOMIC DNA]</scope>
    <source>
        <strain evidence="2 3">C5-26</strain>
    </source>
</reference>
<dbReference type="RefSeq" id="WP_146316337.1">
    <property type="nucleotide sequence ID" value="NZ_VCQV01000009.1"/>
</dbReference>
<evidence type="ECO:0000313" key="3">
    <source>
        <dbReference type="Proteomes" id="UP000320244"/>
    </source>
</evidence>
<proteinExistence type="predicted"/>
<keyword evidence="3" id="KW-1185">Reference proteome</keyword>
<name>A0A563E2P6_9MICO</name>